<evidence type="ECO:0000313" key="2">
    <source>
        <dbReference type="Proteomes" id="UP001597109"/>
    </source>
</evidence>
<proteinExistence type="predicted"/>
<dbReference type="RefSeq" id="WP_144841110.1">
    <property type="nucleotide sequence ID" value="NZ_JBHTKI010000011.1"/>
</dbReference>
<name>A0ABW3LA86_9BACL</name>
<gene>
    <name evidence="1" type="ORF">ACFQ1X_08860</name>
</gene>
<dbReference type="EMBL" id="JBHTKI010000011">
    <property type="protein sequence ID" value="MFD1031538.1"/>
    <property type="molecule type" value="Genomic_DNA"/>
</dbReference>
<reference evidence="2" key="1">
    <citation type="journal article" date="2019" name="Int. J. Syst. Evol. Microbiol.">
        <title>The Global Catalogue of Microorganisms (GCM) 10K type strain sequencing project: providing services to taxonomists for standard genome sequencing and annotation.</title>
        <authorList>
            <consortium name="The Broad Institute Genomics Platform"/>
            <consortium name="The Broad Institute Genome Sequencing Center for Infectious Disease"/>
            <person name="Wu L."/>
            <person name="Ma J."/>
        </authorList>
    </citation>
    <scope>NUCLEOTIDE SEQUENCE [LARGE SCALE GENOMIC DNA]</scope>
    <source>
        <strain evidence="2">CCUG 56756</strain>
    </source>
</reference>
<evidence type="ECO:0000313" key="1">
    <source>
        <dbReference type="EMBL" id="MFD1031538.1"/>
    </source>
</evidence>
<accession>A0ABW3LA86</accession>
<sequence length="195" mass="23704">MTCDLKEEVKQKEILEYFERKYDEKNIITQRTIRNWMKELNIECIQPTPKRNADRRYKKEDILNLEKNKMDTLFNKKYKRQQMKYESQTSNHLAKKGQDEFARTVEAEEDYKRYLNAPSHVQRGEDFDRQLEVQADKIIKEDMLELCFKKLFPNTVIDRDELKENLLLLDSEFFSNDTEKGIAMDYVERKLYIKH</sequence>
<protein>
    <recommendedName>
        <fullName evidence="3">HTH merR-type domain-containing protein</fullName>
    </recommendedName>
</protein>
<keyword evidence="2" id="KW-1185">Reference proteome</keyword>
<organism evidence="1 2">
    <name type="scientific">Metaplanococcus flavidus</name>
    <dbReference type="NCBI Taxonomy" id="569883"/>
    <lineage>
        <taxon>Bacteria</taxon>
        <taxon>Bacillati</taxon>
        <taxon>Bacillota</taxon>
        <taxon>Bacilli</taxon>
        <taxon>Bacillales</taxon>
        <taxon>Caryophanaceae</taxon>
        <taxon>Metaplanococcus</taxon>
    </lineage>
</organism>
<evidence type="ECO:0008006" key="3">
    <source>
        <dbReference type="Google" id="ProtNLM"/>
    </source>
</evidence>
<dbReference type="Proteomes" id="UP001597109">
    <property type="component" value="Unassembled WGS sequence"/>
</dbReference>
<dbReference type="Gene3D" id="1.10.1660.10">
    <property type="match status" value="1"/>
</dbReference>
<comment type="caution">
    <text evidence="1">The sequence shown here is derived from an EMBL/GenBank/DDBJ whole genome shotgun (WGS) entry which is preliminary data.</text>
</comment>